<accession>A0A1Q8V9Y9</accession>
<gene>
    <name evidence="2" type="ORF">BKH29_05590</name>
</gene>
<keyword evidence="1" id="KW-0175">Coiled coil</keyword>
<dbReference type="Proteomes" id="UP000186857">
    <property type="component" value="Unassembled WGS sequence"/>
</dbReference>
<evidence type="ECO:0000313" key="2">
    <source>
        <dbReference type="EMBL" id="OLO44932.1"/>
    </source>
</evidence>
<dbReference type="AlphaFoldDB" id="A0A1Q8V9Y9"/>
<name>A0A1Q8V9Y9_9ACTO</name>
<reference evidence="2 3" key="1">
    <citation type="submission" date="2016-12" db="EMBL/GenBank/DDBJ databases">
        <title>Genomic Comparison of strains in the 'Actinomyces naeslundii' Group.</title>
        <authorList>
            <person name="Mughal S.R."/>
            <person name="Do T."/>
            <person name="Gilbert S.C."/>
            <person name="Witherden E.A."/>
            <person name="Didelot X."/>
            <person name="Beighton D."/>
        </authorList>
    </citation>
    <scope>NUCLEOTIDE SEQUENCE [LARGE SCALE GENOMIC DNA]</scope>
    <source>
        <strain evidence="2 3">CCUG 33920</strain>
    </source>
</reference>
<comment type="caution">
    <text evidence="2">The sequence shown here is derived from an EMBL/GenBank/DDBJ whole genome shotgun (WGS) entry which is preliminary data.</text>
</comment>
<sequence>MPESSAELDELRRRIDEQSQRIEELQDALHTLSMAVQYRKEEPYLAFQAEHGITGRRRIALNAAINGVLSRAQGHVRPLSSRVREELLEDYPALAKAYASEPIDWDEAVRIVGEVLGSEHLGRQALEAHRARGLGLEGHRALSR</sequence>
<dbReference type="EMBL" id="MSKJ01000010">
    <property type="protein sequence ID" value="OLO44932.1"/>
    <property type="molecule type" value="Genomic_DNA"/>
</dbReference>
<evidence type="ECO:0000256" key="1">
    <source>
        <dbReference type="SAM" id="Coils"/>
    </source>
</evidence>
<dbReference type="RefSeq" id="WP_075376602.1">
    <property type="nucleotide sequence ID" value="NZ_MSKJ01000010.1"/>
</dbReference>
<proteinExistence type="predicted"/>
<protein>
    <submittedName>
        <fullName evidence="2">Uncharacterized protein</fullName>
    </submittedName>
</protein>
<dbReference type="OrthoDB" id="3256565at2"/>
<organism evidence="2 3">
    <name type="scientific">Actinomyces oris</name>
    <dbReference type="NCBI Taxonomy" id="544580"/>
    <lineage>
        <taxon>Bacteria</taxon>
        <taxon>Bacillati</taxon>
        <taxon>Actinomycetota</taxon>
        <taxon>Actinomycetes</taxon>
        <taxon>Actinomycetales</taxon>
        <taxon>Actinomycetaceae</taxon>
        <taxon>Actinomyces</taxon>
    </lineage>
</organism>
<feature type="coiled-coil region" evidence="1">
    <location>
        <begin position="1"/>
        <end position="35"/>
    </location>
</feature>
<evidence type="ECO:0000313" key="3">
    <source>
        <dbReference type="Proteomes" id="UP000186857"/>
    </source>
</evidence>